<dbReference type="AlphaFoldDB" id="A0A846ZFS6"/>
<dbReference type="InterPro" id="IPR016181">
    <property type="entry name" value="Acyl_CoA_acyltransferase"/>
</dbReference>
<name>A0A846ZFS6_9LACO</name>
<organism evidence="2 3">
    <name type="scientific">Leuconostoc holzapfelii</name>
    <dbReference type="NCBI Taxonomy" id="434464"/>
    <lineage>
        <taxon>Bacteria</taxon>
        <taxon>Bacillati</taxon>
        <taxon>Bacillota</taxon>
        <taxon>Bacilli</taxon>
        <taxon>Lactobacillales</taxon>
        <taxon>Lactobacillaceae</taxon>
        <taxon>Leuconostoc</taxon>
    </lineage>
</organism>
<reference evidence="2 3" key="1">
    <citation type="submission" date="2020-04" db="EMBL/GenBank/DDBJ databases">
        <title>MicrobeNet Type strains.</title>
        <authorList>
            <person name="Nicholson A.C."/>
        </authorList>
    </citation>
    <scope>NUCLEOTIDE SEQUENCE [LARGE SCALE GENOMIC DNA]</scope>
    <source>
        <strain evidence="2 3">CCUG 54536</strain>
    </source>
</reference>
<evidence type="ECO:0000313" key="2">
    <source>
        <dbReference type="EMBL" id="NKZ18529.1"/>
    </source>
</evidence>
<evidence type="ECO:0000313" key="3">
    <source>
        <dbReference type="Proteomes" id="UP000590460"/>
    </source>
</evidence>
<comment type="caution">
    <text evidence="2">The sequence shown here is derived from an EMBL/GenBank/DDBJ whole genome shotgun (WGS) entry which is preliminary data.</text>
</comment>
<dbReference type="Gene3D" id="3.40.630.30">
    <property type="match status" value="1"/>
</dbReference>
<feature type="domain" description="N-acetyltransferase" evidence="1">
    <location>
        <begin position="129"/>
        <end position="186"/>
    </location>
</feature>
<gene>
    <name evidence="2" type="ORF">HF966_05000</name>
</gene>
<sequence>MHFRLAVVPEINHLSALVAEAFNHYDLYQQTIGQTFLKTADYQRFILQLHAVHIAVNVHLKKVFVVEAQQQIVSVVILDSPQLPTPSIWQYLKHGGLKLLPYVLKHQLGRFLKMLEVAEKVPQQDQLANWHINMLAVNPAHQGQHIGSKTLTQYILPYVKQHGGQQVSLITNTARNVAFYQKNAFQVIDERWLAFQSTQIKSWALVRQL</sequence>
<protein>
    <submittedName>
        <fullName evidence="2">GNAT family N-acetyltransferase</fullName>
    </submittedName>
</protein>
<keyword evidence="2" id="KW-0808">Transferase</keyword>
<accession>A0A846ZFS6</accession>
<dbReference type="RefSeq" id="WP_168676767.1">
    <property type="nucleotide sequence ID" value="NZ_BPKV01000005.1"/>
</dbReference>
<dbReference type="EMBL" id="JAAXPO010000004">
    <property type="protein sequence ID" value="NKZ18529.1"/>
    <property type="molecule type" value="Genomic_DNA"/>
</dbReference>
<dbReference type="Pfam" id="PF13508">
    <property type="entry name" value="Acetyltransf_7"/>
    <property type="match status" value="1"/>
</dbReference>
<dbReference type="InterPro" id="IPR000182">
    <property type="entry name" value="GNAT_dom"/>
</dbReference>
<evidence type="ECO:0000259" key="1">
    <source>
        <dbReference type="Pfam" id="PF13508"/>
    </source>
</evidence>
<dbReference type="SUPFAM" id="SSF55729">
    <property type="entry name" value="Acyl-CoA N-acyltransferases (Nat)"/>
    <property type="match status" value="1"/>
</dbReference>
<dbReference type="GO" id="GO:0016747">
    <property type="term" value="F:acyltransferase activity, transferring groups other than amino-acyl groups"/>
    <property type="evidence" value="ECO:0007669"/>
    <property type="project" value="InterPro"/>
</dbReference>
<dbReference type="Proteomes" id="UP000590460">
    <property type="component" value="Unassembled WGS sequence"/>
</dbReference>
<proteinExistence type="predicted"/>
<dbReference type="CDD" id="cd04301">
    <property type="entry name" value="NAT_SF"/>
    <property type="match status" value="1"/>
</dbReference>